<dbReference type="AlphaFoldDB" id="A0A8R1Z2W0"/>
<evidence type="ECO:0000313" key="2">
    <source>
        <dbReference type="EnsemblMetazoa" id="PPA46761.1"/>
    </source>
</evidence>
<reference evidence="2" key="2">
    <citation type="submission" date="2022-06" db="UniProtKB">
        <authorList>
            <consortium name="EnsemblMetazoa"/>
        </authorList>
    </citation>
    <scope>IDENTIFICATION</scope>
    <source>
        <strain evidence="2">PS312</strain>
    </source>
</reference>
<organism evidence="2 3">
    <name type="scientific">Pristionchus pacificus</name>
    <name type="common">Parasitic nematode worm</name>
    <dbReference type="NCBI Taxonomy" id="54126"/>
    <lineage>
        <taxon>Eukaryota</taxon>
        <taxon>Metazoa</taxon>
        <taxon>Ecdysozoa</taxon>
        <taxon>Nematoda</taxon>
        <taxon>Chromadorea</taxon>
        <taxon>Rhabditida</taxon>
        <taxon>Rhabditina</taxon>
        <taxon>Diplogasteromorpha</taxon>
        <taxon>Diplogasteroidea</taxon>
        <taxon>Neodiplogasteridae</taxon>
        <taxon>Pristionchus</taxon>
    </lineage>
</organism>
<feature type="compositionally biased region" description="Basic and acidic residues" evidence="1">
    <location>
        <begin position="324"/>
        <end position="336"/>
    </location>
</feature>
<dbReference type="Proteomes" id="UP000005239">
    <property type="component" value="Unassembled WGS sequence"/>
</dbReference>
<feature type="compositionally biased region" description="Basic and acidic residues" evidence="1">
    <location>
        <begin position="220"/>
        <end position="247"/>
    </location>
</feature>
<sequence>SDQTTMASEEKKKTLHELGIFQTRKPILSLPEEKPSIEKKKSIDKPTELFPPPSPSTKNEKENEEKEGDEDESKKDEMTSSTISSGFSSGTINRRRREIVIPIRPTGETYRRGGSFKERNTDPRPLDLMSTSMISLPSDKRNFVVPQINLPRDLRSTSPPSQKIVMRKKKTDTDCTADTVIIAPKVKQTAVKTIISPSPPAKECVQLSVTVPKPAAPSAETRREVATLQRKEEEAKEKKEEERRGKLTDEVDALEAEIGRRLALISNKSEEIAKSLEKTQSAPLSPASTASMKVVKTSSSSTLPRSITTITQPIDLLPSSLPPKKKDEKMSEETKPRSSSGNLASRVKESIADFTTGSTDRLQRWKSKLHTGRRIREKDSSAPPPLIRTMESSSPEVIVDWSVRPRPLHITRSASNAMTLHENGMEHRTLKFSTQQPVCHNAHPMSRQSFNSDNLPPPARIVPFSGSRAFENSDIIRPIAYRAHGNEELNRRPYPQKIELTKSALNLSTSGVVVSRPRAVFPSTSNSFSVVRQQENEYDTVSDIIVDKEKTNSDGGSDYCKFSASSGSNGGSIGNNSREMWYLQKTTSRQSTGAHITPSPSDSGIVDYETMIRDKENELADVRKTMEQNEEIIVKVYLEKERSWKDQLEQMRNRLSASEKGESALRMQVANLSRQTEAMTGKMEKLEDDKIRLTVRLRELESRECPSCSSHSQQRHSPPNSSRPVPAPRTFKSASGTDLDLRDEVSELRREVATLKDALQFIPESKRNAIYANNNSISLRDRLI</sequence>
<accession>A0A8R1Z2W0</accession>
<feature type="compositionally biased region" description="Polar residues" evidence="1">
    <location>
        <begin position="303"/>
        <end position="312"/>
    </location>
</feature>
<proteinExistence type="predicted"/>
<feature type="compositionally biased region" description="Low complexity" evidence="1">
    <location>
        <begin position="288"/>
        <end position="302"/>
    </location>
</feature>
<feature type="compositionally biased region" description="Low complexity" evidence="1">
    <location>
        <begin position="79"/>
        <end position="92"/>
    </location>
</feature>
<feature type="region of interest" description="Disordered" evidence="1">
    <location>
        <begin position="702"/>
        <end position="737"/>
    </location>
</feature>
<evidence type="ECO:0000256" key="1">
    <source>
        <dbReference type="SAM" id="MobiDB-lite"/>
    </source>
</evidence>
<reference evidence="3" key="1">
    <citation type="journal article" date="2008" name="Nat. Genet.">
        <title>The Pristionchus pacificus genome provides a unique perspective on nematode lifestyle and parasitism.</title>
        <authorList>
            <person name="Dieterich C."/>
            <person name="Clifton S.W."/>
            <person name="Schuster L.N."/>
            <person name="Chinwalla A."/>
            <person name="Delehaunty K."/>
            <person name="Dinkelacker I."/>
            <person name="Fulton L."/>
            <person name="Fulton R."/>
            <person name="Godfrey J."/>
            <person name="Minx P."/>
            <person name="Mitreva M."/>
            <person name="Roeseler W."/>
            <person name="Tian H."/>
            <person name="Witte H."/>
            <person name="Yang S.P."/>
            <person name="Wilson R.K."/>
            <person name="Sommer R.J."/>
        </authorList>
    </citation>
    <scope>NUCLEOTIDE SEQUENCE [LARGE SCALE GENOMIC DNA]</scope>
    <source>
        <strain evidence="3">PS312</strain>
    </source>
</reference>
<gene>
    <name evidence="2" type="primary">WBGene00304540</name>
</gene>
<feature type="region of interest" description="Disordered" evidence="1">
    <location>
        <begin position="151"/>
        <end position="170"/>
    </location>
</feature>
<dbReference type="EnsemblMetazoa" id="PPA46761.1">
    <property type="protein sequence ID" value="PPA46761.1"/>
    <property type="gene ID" value="WBGene00304540"/>
</dbReference>
<protein>
    <submittedName>
        <fullName evidence="2">Uncharacterized protein</fullName>
    </submittedName>
</protein>
<feature type="compositionally biased region" description="Basic and acidic residues" evidence="1">
    <location>
        <begin position="109"/>
        <end position="125"/>
    </location>
</feature>
<feature type="compositionally biased region" description="Basic and acidic residues" evidence="1">
    <location>
        <begin position="31"/>
        <end position="47"/>
    </location>
</feature>
<dbReference type="OrthoDB" id="10030037at2759"/>
<evidence type="ECO:0000313" key="3">
    <source>
        <dbReference type="Proteomes" id="UP000005239"/>
    </source>
</evidence>
<feature type="region of interest" description="Disordered" evidence="1">
    <location>
        <begin position="215"/>
        <end position="247"/>
    </location>
</feature>
<name>A0A8R1Z2W0_PRIPA</name>
<feature type="compositionally biased region" description="Polar residues" evidence="1">
    <location>
        <begin position="278"/>
        <end position="287"/>
    </location>
</feature>
<feature type="region of interest" description="Disordered" evidence="1">
    <location>
        <begin position="367"/>
        <end position="389"/>
    </location>
</feature>
<feature type="region of interest" description="Disordered" evidence="1">
    <location>
        <begin position="276"/>
        <end position="347"/>
    </location>
</feature>
<feature type="compositionally biased region" description="Polar residues" evidence="1">
    <location>
        <begin position="707"/>
        <end position="723"/>
    </location>
</feature>
<feature type="region of interest" description="Disordered" evidence="1">
    <location>
        <begin position="1"/>
        <end position="126"/>
    </location>
</feature>
<keyword evidence="3" id="KW-1185">Reference proteome</keyword>